<proteinExistence type="predicted"/>
<name>A0A4Z1KBP9_9HELO</name>
<comment type="caution">
    <text evidence="1">The sequence shown here is derived from an EMBL/GenBank/DDBJ whole genome shotgun (WGS) entry which is preliminary data.</text>
</comment>
<dbReference type="AlphaFoldDB" id="A0A4Z1KBP9"/>
<dbReference type="Proteomes" id="UP000297280">
    <property type="component" value="Unassembled WGS sequence"/>
</dbReference>
<protein>
    <recommendedName>
        <fullName evidence="3">AMP-dependent synthetase/ligase domain-containing protein</fullName>
    </recommendedName>
</protein>
<accession>A0A4Z1KBP9</accession>
<keyword evidence="2" id="KW-1185">Reference proteome</keyword>
<gene>
    <name evidence="1" type="ORF">BPOR_0749g00010</name>
</gene>
<evidence type="ECO:0000313" key="2">
    <source>
        <dbReference type="Proteomes" id="UP000297280"/>
    </source>
</evidence>
<sequence>MDFYAGVRIFNTFPNFHAAGVFFGWINGFRGRSVSIYPIAGLPSASLLIDGLKHNNADIAVLVPPYVVDLAKIRRV</sequence>
<organism evidence="1 2">
    <name type="scientific">Botrytis porri</name>
    <dbReference type="NCBI Taxonomy" id="87229"/>
    <lineage>
        <taxon>Eukaryota</taxon>
        <taxon>Fungi</taxon>
        <taxon>Dikarya</taxon>
        <taxon>Ascomycota</taxon>
        <taxon>Pezizomycotina</taxon>
        <taxon>Leotiomycetes</taxon>
        <taxon>Helotiales</taxon>
        <taxon>Sclerotiniaceae</taxon>
        <taxon>Botrytis</taxon>
    </lineage>
</organism>
<dbReference type="EMBL" id="PQXO01000747">
    <property type="protein sequence ID" value="TGO82826.1"/>
    <property type="molecule type" value="Genomic_DNA"/>
</dbReference>
<reference evidence="1 2" key="1">
    <citation type="submission" date="2017-12" db="EMBL/GenBank/DDBJ databases">
        <title>Comparative genomics of Botrytis spp.</title>
        <authorList>
            <person name="Valero-Jimenez C.A."/>
            <person name="Tapia P."/>
            <person name="Veloso J."/>
            <person name="Silva-Moreno E."/>
            <person name="Staats M."/>
            <person name="Valdes J.H."/>
            <person name="Van Kan J.A.L."/>
        </authorList>
    </citation>
    <scope>NUCLEOTIDE SEQUENCE [LARGE SCALE GENOMIC DNA]</scope>
    <source>
        <strain evidence="1 2">MUCL3349</strain>
    </source>
</reference>
<evidence type="ECO:0008006" key="3">
    <source>
        <dbReference type="Google" id="ProtNLM"/>
    </source>
</evidence>
<evidence type="ECO:0000313" key="1">
    <source>
        <dbReference type="EMBL" id="TGO82826.1"/>
    </source>
</evidence>